<dbReference type="Gene3D" id="3.50.50.60">
    <property type="entry name" value="FAD/NAD(P)-binding domain"/>
    <property type="match status" value="2"/>
</dbReference>
<dbReference type="InterPro" id="IPR050097">
    <property type="entry name" value="Ferredoxin-NADP_redctase_2"/>
</dbReference>
<accession>A0A7K1XSA9</accession>
<dbReference type="InterPro" id="IPR023753">
    <property type="entry name" value="FAD/NAD-binding_dom"/>
</dbReference>
<organism evidence="5 6">
    <name type="scientific">Hufsiella ginkgonis</name>
    <dbReference type="NCBI Taxonomy" id="2695274"/>
    <lineage>
        <taxon>Bacteria</taxon>
        <taxon>Pseudomonadati</taxon>
        <taxon>Bacteroidota</taxon>
        <taxon>Sphingobacteriia</taxon>
        <taxon>Sphingobacteriales</taxon>
        <taxon>Sphingobacteriaceae</taxon>
        <taxon>Hufsiella</taxon>
    </lineage>
</organism>
<dbReference type="Proteomes" id="UP000451233">
    <property type="component" value="Unassembled WGS sequence"/>
</dbReference>
<evidence type="ECO:0000313" key="6">
    <source>
        <dbReference type="Proteomes" id="UP000451233"/>
    </source>
</evidence>
<dbReference type="SUPFAM" id="SSF51905">
    <property type="entry name" value="FAD/NAD(P)-binding domain"/>
    <property type="match status" value="1"/>
</dbReference>
<sequence>MKKDYDTTRDILDVIIIGGSYAGLSAALALGRSRRKVLIIDSGEPCNRFAKYSHNFLTHDGNSPAAITLAARRQVMAYPTVRFLEGLAARAIGKDNHYLVETTAGAQFHTRKLLFATGIKDLMPDIPGFAECWGTSVVQCPYCHGYEFRDQPTGILMNGDMAADFAPLVRNLTGHLTILTNGPSMIDAARREKLEAMQIAVNEREVEAIRHENGYLTSAEFKDGASLPLTALYARPAFAQHCPIPMEMGCALTTLGHIEVNDFQQTTIPGVYAAGDNTHPMRSVAGAVAAGSKAGAMLNHELI</sequence>
<keyword evidence="3" id="KW-0812">Transmembrane</keyword>
<keyword evidence="1" id="KW-0285">Flavoprotein</keyword>
<feature type="domain" description="FAD/NAD(P)-binding" evidence="4">
    <location>
        <begin position="13"/>
        <end position="291"/>
    </location>
</feature>
<gene>
    <name evidence="5" type="ORF">GS398_00395</name>
</gene>
<keyword evidence="3" id="KW-0472">Membrane</keyword>
<dbReference type="Pfam" id="PF07992">
    <property type="entry name" value="Pyr_redox_2"/>
    <property type="match status" value="1"/>
</dbReference>
<reference evidence="5 6" key="1">
    <citation type="submission" date="2019-11" db="EMBL/GenBank/DDBJ databases">
        <title>Pedobacter sp. HMF7056 Genome sequencing and assembly.</title>
        <authorList>
            <person name="Kang H."/>
            <person name="Kim H."/>
            <person name="Joh K."/>
        </authorList>
    </citation>
    <scope>NUCLEOTIDE SEQUENCE [LARGE SCALE GENOMIC DNA]</scope>
    <source>
        <strain evidence="5 6">HMF7056</strain>
    </source>
</reference>
<evidence type="ECO:0000256" key="1">
    <source>
        <dbReference type="ARBA" id="ARBA00022630"/>
    </source>
</evidence>
<evidence type="ECO:0000313" key="5">
    <source>
        <dbReference type="EMBL" id="MXV13747.1"/>
    </source>
</evidence>
<keyword evidence="6" id="KW-1185">Reference proteome</keyword>
<dbReference type="PRINTS" id="PR00469">
    <property type="entry name" value="PNDRDTASEII"/>
</dbReference>
<keyword evidence="2" id="KW-0560">Oxidoreductase</keyword>
<keyword evidence="3" id="KW-1133">Transmembrane helix</keyword>
<name>A0A7K1XSA9_9SPHI</name>
<dbReference type="InterPro" id="IPR036188">
    <property type="entry name" value="FAD/NAD-bd_sf"/>
</dbReference>
<dbReference type="AlphaFoldDB" id="A0A7K1XSA9"/>
<feature type="transmembrane region" description="Helical" evidence="3">
    <location>
        <begin position="12"/>
        <end position="30"/>
    </location>
</feature>
<evidence type="ECO:0000256" key="3">
    <source>
        <dbReference type="SAM" id="Phobius"/>
    </source>
</evidence>
<dbReference type="PRINTS" id="PR00368">
    <property type="entry name" value="FADPNR"/>
</dbReference>
<dbReference type="GO" id="GO:0016491">
    <property type="term" value="F:oxidoreductase activity"/>
    <property type="evidence" value="ECO:0007669"/>
    <property type="project" value="UniProtKB-KW"/>
</dbReference>
<evidence type="ECO:0000259" key="4">
    <source>
        <dbReference type="Pfam" id="PF07992"/>
    </source>
</evidence>
<dbReference type="EMBL" id="WVHS01000001">
    <property type="protein sequence ID" value="MXV13747.1"/>
    <property type="molecule type" value="Genomic_DNA"/>
</dbReference>
<evidence type="ECO:0000256" key="2">
    <source>
        <dbReference type="ARBA" id="ARBA00023002"/>
    </source>
</evidence>
<dbReference type="PANTHER" id="PTHR48105">
    <property type="entry name" value="THIOREDOXIN REDUCTASE 1-RELATED-RELATED"/>
    <property type="match status" value="1"/>
</dbReference>
<proteinExistence type="predicted"/>
<protein>
    <submittedName>
        <fullName evidence="5">FAD-dependent oxidoreductase</fullName>
    </submittedName>
</protein>
<comment type="caution">
    <text evidence="5">The sequence shown here is derived from an EMBL/GenBank/DDBJ whole genome shotgun (WGS) entry which is preliminary data.</text>
</comment>